<dbReference type="AlphaFoldDB" id="A0A840D7B4"/>
<dbReference type="InterPro" id="IPR041881">
    <property type="entry name" value="PqqD_sf"/>
</dbReference>
<evidence type="ECO:0000313" key="1">
    <source>
        <dbReference type="EMBL" id="MBB4044525.1"/>
    </source>
</evidence>
<dbReference type="Proteomes" id="UP000560658">
    <property type="component" value="Unassembled WGS sequence"/>
</dbReference>
<evidence type="ECO:0000313" key="2">
    <source>
        <dbReference type="Proteomes" id="UP000560658"/>
    </source>
</evidence>
<keyword evidence="2" id="KW-1185">Reference proteome</keyword>
<sequence>MGTKEKFNFLDVVPCRSKQVKTEWEGETIVLSFPRFRNKWIQRFLIPKGVSKEIRVALEEHGTAVWEAIDGKRTVHEILEVLGDHFQHEDAYESRVSTYLYQLQKDKFIQLTVAD</sequence>
<dbReference type="EMBL" id="JACIER010000009">
    <property type="protein sequence ID" value="MBB4044525.1"/>
    <property type="molecule type" value="Genomic_DNA"/>
</dbReference>
<reference evidence="1" key="1">
    <citation type="submission" date="2020-08" db="EMBL/GenBank/DDBJ databases">
        <title>Genomic Encyclopedia of Type Strains, Phase IV (KMG-IV): sequencing the most valuable type-strain genomes for metagenomic binning, comparative biology and taxonomic classification.</title>
        <authorList>
            <person name="Goeker M."/>
        </authorList>
    </citation>
    <scope>NUCLEOTIDE SEQUENCE [LARGE SCALE GENOMIC DNA]</scope>
    <source>
        <strain evidence="1">DSM 105720</strain>
    </source>
</reference>
<dbReference type="Gene3D" id="1.10.10.1150">
    <property type="entry name" value="Coenzyme PQQ synthesis protein D (PqqD)"/>
    <property type="match status" value="1"/>
</dbReference>
<dbReference type="InterPro" id="IPR008792">
    <property type="entry name" value="PQQD"/>
</dbReference>
<proteinExistence type="predicted"/>
<dbReference type="Pfam" id="PF05402">
    <property type="entry name" value="PqqD"/>
    <property type="match status" value="1"/>
</dbReference>
<name>A0A840D7B4_9BACE</name>
<gene>
    <name evidence="1" type="ORF">GGR06_002320</name>
</gene>
<organism evidence="1 2">
    <name type="scientific">Bacteroides reticulotermitis</name>
    <dbReference type="NCBI Taxonomy" id="1133319"/>
    <lineage>
        <taxon>Bacteria</taxon>
        <taxon>Pseudomonadati</taxon>
        <taxon>Bacteroidota</taxon>
        <taxon>Bacteroidia</taxon>
        <taxon>Bacteroidales</taxon>
        <taxon>Bacteroidaceae</taxon>
        <taxon>Bacteroides</taxon>
    </lineage>
</organism>
<comment type="caution">
    <text evidence="1">The sequence shown here is derived from an EMBL/GenBank/DDBJ whole genome shotgun (WGS) entry which is preliminary data.</text>
</comment>
<protein>
    <recommendedName>
        <fullName evidence="3">PqqD family protein</fullName>
    </recommendedName>
</protein>
<evidence type="ECO:0008006" key="3">
    <source>
        <dbReference type="Google" id="ProtNLM"/>
    </source>
</evidence>
<dbReference type="RefSeq" id="WP_044160234.1">
    <property type="nucleotide sequence ID" value="NZ_JACIER010000009.1"/>
</dbReference>
<accession>A0A840D7B4</accession>